<gene>
    <name evidence="2" type="ORF">Nepgr_010687</name>
</gene>
<protein>
    <submittedName>
        <fullName evidence="2">Uncharacterized protein</fullName>
    </submittedName>
</protein>
<comment type="caution">
    <text evidence="2">The sequence shown here is derived from an EMBL/GenBank/DDBJ whole genome shotgun (WGS) entry which is preliminary data.</text>
</comment>
<name>A0AAD3XLA7_NEPGR</name>
<feature type="compositionally biased region" description="Basic and acidic residues" evidence="1">
    <location>
        <begin position="48"/>
        <end position="59"/>
    </location>
</feature>
<reference evidence="2" key="1">
    <citation type="submission" date="2023-05" db="EMBL/GenBank/DDBJ databases">
        <title>Nepenthes gracilis genome sequencing.</title>
        <authorList>
            <person name="Fukushima K."/>
        </authorList>
    </citation>
    <scope>NUCLEOTIDE SEQUENCE</scope>
    <source>
        <strain evidence="2">SING2019-196</strain>
    </source>
</reference>
<evidence type="ECO:0000313" key="2">
    <source>
        <dbReference type="EMBL" id="GMH08847.1"/>
    </source>
</evidence>
<sequence length="213" mass="23770">MFSWRLLVSFLFNSYDLNSSREGREIVRNRNRKEYEKLRRQCHQLLKQMEENPKQKRIDGTCSNGDGESPILDSGSPASEDVVSPRDSLSSERDTPDSDCLDHPSSMVLDRANSSRRVTSASPSIINTESSDSDMSEDDNVIQASPSMELEGENYPVLASKEHPSPSNKDVTSKPCCANEFASWQRIIRLDAVRANLVSISGGSIRWQGTPLC</sequence>
<organism evidence="2 3">
    <name type="scientific">Nepenthes gracilis</name>
    <name type="common">Slender pitcher plant</name>
    <dbReference type="NCBI Taxonomy" id="150966"/>
    <lineage>
        <taxon>Eukaryota</taxon>
        <taxon>Viridiplantae</taxon>
        <taxon>Streptophyta</taxon>
        <taxon>Embryophyta</taxon>
        <taxon>Tracheophyta</taxon>
        <taxon>Spermatophyta</taxon>
        <taxon>Magnoliopsida</taxon>
        <taxon>eudicotyledons</taxon>
        <taxon>Gunneridae</taxon>
        <taxon>Pentapetalae</taxon>
        <taxon>Caryophyllales</taxon>
        <taxon>Nepenthaceae</taxon>
        <taxon>Nepenthes</taxon>
    </lineage>
</organism>
<proteinExistence type="predicted"/>
<accession>A0AAD3XLA7</accession>
<feature type="compositionally biased region" description="Basic and acidic residues" evidence="1">
    <location>
        <begin position="89"/>
        <end position="102"/>
    </location>
</feature>
<feature type="compositionally biased region" description="Polar residues" evidence="1">
    <location>
        <begin position="115"/>
        <end position="128"/>
    </location>
</feature>
<evidence type="ECO:0000313" key="3">
    <source>
        <dbReference type="Proteomes" id="UP001279734"/>
    </source>
</evidence>
<dbReference type="AlphaFoldDB" id="A0AAD3XLA7"/>
<dbReference type="EMBL" id="BSYO01000008">
    <property type="protein sequence ID" value="GMH08847.1"/>
    <property type="molecule type" value="Genomic_DNA"/>
</dbReference>
<feature type="region of interest" description="Disordered" evidence="1">
    <location>
        <begin position="47"/>
        <end position="139"/>
    </location>
</feature>
<dbReference type="Proteomes" id="UP001279734">
    <property type="component" value="Unassembled WGS sequence"/>
</dbReference>
<keyword evidence="3" id="KW-1185">Reference proteome</keyword>
<evidence type="ECO:0000256" key="1">
    <source>
        <dbReference type="SAM" id="MobiDB-lite"/>
    </source>
</evidence>